<keyword evidence="2" id="KW-0472">Membrane</keyword>
<keyword evidence="2" id="KW-0812">Transmembrane</keyword>
<dbReference type="Pfam" id="PF13131">
    <property type="entry name" value="DUF3951"/>
    <property type="match status" value="1"/>
</dbReference>
<sequence length="75" mass="8445">MQVLLNAIGMTIVGIAVFVLIIVVAYKMFVKKQSIDSSNAYTPFDYITGQTSQEFHEEDELVQVSEDEDEGELKK</sequence>
<proteinExistence type="predicted"/>
<protein>
    <submittedName>
        <fullName evidence="3">DUF3951 domain-containing protein</fullName>
    </submittedName>
</protein>
<accession>A0A838CX31</accession>
<keyword evidence="2" id="KW-1133">Transmembrane helix</keyword>
<evidence type="ECO:0000256" key="1">
    <source>
        <dbReference type="SAM" id="MobiDB-lite"/>
    </source>
</evidence>
<gene>
    <name evidence="3" type="ORF">H0266_16350</name>
</gene>
<comment type="caution">
    <text evidence="3">The sequence shown here is derived from an EMBL/GenBank/DDBJ whole genome shotgun (WGS) entry which is preliminary data.</text>
</comment>
<keyword evidence="4" id="KW-1185">Reference proteome</keyword>
<evidence type="ECO:0000256" key="2">
    <source>
        <dbReference type="SAM" id="Phobius"/>
    </source>
</evidence>
<evidence type="ECO:0000313" key="3">
    <source>
        <dbReference type="EMBL" id="MBA2176471.1"/>
    </source>
</evidence>
<dbReference type="InterPro" id="IPR025028">
    <property type="entry name" value="DUF3951"/>
</dbReference>
<feature type="compositionally biased region" description="Acidic residues" evidence="1">
    <location>
        <begin position="56"/>
        <end position="75"/>
    </location>
</feature>
<organism evidence="3 4">
    <name type="scientific">Halobacillus locisalis</name>
    <dbReference type="NCBI Taxonomy" id="220753"/>
    <lineage>
        <taxon>Bacteria</taxon>
        <taxon>Bacillati</taxon>
        <taxon>Bacillota</taxon>
        <taxon>Bacilli</taxon>
        <taxon>Bacillales</taxon>
        <taxon>Bacillaceae</taxon>
        <taxon>Halobacillus</taxon>
    </lineage>
</organism>
<dbReference type="RefSeq" id="WP_181473489.1">
    <property type="nucleotide sequence ID" value="NZ_JACEFG010000003.1"/>
</dbReference>
<feature type="region of interest" description="Disordered" evidence="1">
    <location>
        <begin position="55"/>
        <end position="75"/>
    </location>
</feature>
<dbReference type="Proteomes" id="UP000571017">
    <property type="component" value="Unassembled WGS sequence"/>
</dbReference>
<reference evidence="3 4" key="1">
    <citation type="journal article" date="2004" name="Extremophiles">
        <title>Halobacillus locisalis sp. nov., a halophilic bacterium isolated from a marine solar saltern of the Yellow Sea in Korea.</title>
        <authorList>
            <person name="Yoon J.H."/>
            <person name="Kang K.H."/>
            <person name="Oh T.K."/>
            <person name="Park Y.H."/>
        </authorList>
    </citation>
    <scope>NUCLEOTIDE SEQUENCE [LARGE SCALE GENOMIC DNA]</scope>
    <source>
        <strain evidence="3 4">KCTC 3788</strain>
    </source>
</reference>
<dbReference type="AlphaFoldDB" id="A0A838CX31"/>
<dbReference type="EMBL" id="JACEFG010000003">
    <property type="protein sequence ID" value="MBA2176471.1"/>
    <property type="molecule type" value="Genomic_DNA"/>
</dbReference>
<evidence type="ECO:0000313" key="4">
    <source>
        <dbReference type="Proteomes" id="UP000571017"/>
    </source>
</evidence>
<name>A0A838CX31_9BACI</name>
<feature type="transmembrane region" description="Helical" evidence="2">
    <location>
        <begin position="6"/>
        <end position="26"/>
    </location>
</feature>